<name>A0ABV6QRU8_9ACTN</name>
<proteinExistence type="predicted"/>
<evidence type="ECO:0000313" key="2">
    <source>
        <dbReference type="EMBL" id="MFC0627357.1"/>
    </source>
</evidence>
<accession>A0ABV6QRU8</accession>
<reference evidence="2 3" key="1">
    <citation type="submission" date="2024-09" db="EMBL/GenBank/DDBJ databases">
        <authorList>
            <person name="Sun Q."/>
            <person name="Mori K."/>
        </authorList>
    </citation>
    <scope>NUCLEOTIDE SEQUENCE [LARGE SCALE GENOMIC DNA]</scope>
    <source>
        <strain evidence="2 3">CGMCC 1.15906</strain>
    </source>
</reference>
<feature type="chain" id="PRO_5046084046" description="Dehydratase" evidence="1">
    <location>
        <begin position="27"/>
        <end position="211"/>
    </location>
</feature>
<sequence length="211" mass="22203">MATQRSHLALGLVVLLLAGTTTPAAATNQTPAGELPYACRAQTPMGDKHFRFRENVRATAPRQILAGATFPVVVDLEPGEVPSEIRGFRLRELRDLSLRFRVPANSQLTSARLTGGAGIGAAPYLEVSGDVVTIKVPGPIAGGSRYQLPKLTMWLVAGRAGTTIETGPAGTSHDDPGLTLVARIKIAFGTVKAPAACHPDPAPILTRTQVR</sequence>
<dbReference type="RefSeq" id="WP_380051946.1">
    <property type="nucleotide sequence ID" value="NZ_JBHLTC010000032.1"/>
</dbReference>
<evidence type="ECO:0000256" key="1">
    <source>
        <dbReference type="SAM" id="SignalP"/>
    </source>
</evidence>
<evidence type="ECO:0008006" key="4">
    <source>
        <dbReference type="Google" id="ProtNLM"/>
    </source>
</evidence>
<gene>
    <name evidence="2" type="ORF">ACFFGN_25000</name>
</gene>
<protein>
    <recommendedName>
        <fullName evidence="4">Dehydratase</fullName>
    </recommendedName>
</protein>
<organism evidence="2 3">
    <name type="scientific">Kribbella deserti</name>
    <dbReference type="NCBI Taxonomy" id="1926257"/>
    <lineage>
        <taxon>Bacteria</taxon>
        <taxon>Bacillati</taxon>
        <taxon>Actinomycetota</taxon>
        <taxon>Actinomycetes</taxon>
        <taxon>Propionibacteriales</taxon>
        <taxon>Kribbellaceae</taxon>
        <taxon>Kribbella</taxon>
    </lineage>
</organism>
<evidence type="ECO:0000313" key="3">
    <source>
        <dbReference type="Proteomes" id="UP001589890"/>
    </source>
</evidence>
<dbReference type="EMBL" id="JBHLTC010000032">
    <property type="protein sequence ID" value="MFC0627357.1"/>
    <property type="molecule type" value="Genomic_DNA"/>
</dbReference>
<keyword evidence="1" id="KW-0732">Signal</keyword>
<dbReference type="Proteomes" id="UP001589890">
    <property type="component" value="Unassembled WGS sequence"/>
</dbReference>
<comment type="caution">
    <text evidence="2">The sequence shown here is derived from an EMBL/GenBank/DDBJ whole genome shotgun (WGS) entry which is preliminary data.</text>
</comment>
<keyword evidence="3" id="KW-1185">Reference proteome</keyword>
<feature type="signal peptide" evidence="1">
    <location>
        <begin position="1"/>
        <end position="26"/>
    </location>
</feature>